<evidence type="ECO:0000256" key="7">
    <source>
        <dbReference type="HAMAP-Rule" id="MF_00114"/>
    </source>
</evidence>
<keyword evidence="2 7" id="KW-0963">Cytoplasm</keyword>
<evidence type="ECO:0000313" key="8">
    <source>
        <dbReference type="EMBL" id="KNE19427.1"/>
    </source>
</evidence>
<dbReference type="AlphaFoldDB" id="A0A0L0QLF8"/>
<reference evidence="9" key="1">
    <citation type="submission" date="2015-07" db="EMBL/GenBank/DDBJ databases">
        <title>Fjat-10053 dsm26.</title>
        <authorList>
            <person name="Liu B."/>
            <person name="Wang J."/>
            <person name="Zhu Y."/>
            <person name="Liu G."/>
            <person name="Chen Q."/>
            <person name="Chen Z."/>
            <person name="Lan J."/>
            <person name="Che J."/>
            <person name="Ge C."/>
            <person name="Shi H."/>
            <person name="Pan Z."/>
            <person name="Liu X."/>
        </authorList>
    </citation>
    <scope>NUCLEOTIDE SEQUENCE [LARGE SCALE GENOMIC DNA]</scope>
    <source>
        <strain evidence="9">DSM 26</strain>
    </source>
</reference>
<sequence>MNKQDLISLIDYTLLNPVATRKCIKIFCEEAIEYGFKTVFVNPYYVSYAHRLLSPHHIKVGIPIGFSLGGAVTHVKVEEAKQGIKNGAEEMDMLINIGALKSGEFDVVKNDIEEVVKVANGLTTKVIIETGLLTEKEKIIATELIMEAGADFVKTSTGFNGGGATIEDVQLLRLIAKDKIGVKAAGGVKTYQDAVQMVKAGANRIGSSSAIIMINHDAY</sequence>
<protein>
    <recommendedName>
        <fullName evidence="7">Deoxyribose-phosphate aldolase</fullName>
        <shortName evidence="7">DERA</shortName>
        <ecNumber evidence="7">4.1.2.4</ecNumber>
    </recommendedName>
    <alternativeName>
        <fullName evidence="7">2-deoxy-D-ribose 5-phosphate aldolase</fullName>
    </alternativeName>
    <alternativeName>
        <fullName evidence="7">Phosphodeoxyriboaldolase</fullName>
        <shortName evidence="7">Deoxyriboaldolase</shortName>
    </alternativeName>
</protein>
<accession>A0A0L0QLF8</accession>
<comment type="similarity">
    <text evidence="1 7">Belongs to the DeoC/FbaB aldolase family. DeoC type 1 subfamily.</text>
</comment>
<evidence type="ECO:0000256" key="2">
    <source>
        <dbReference type="ARBA" id="ARBA00022490"/>
    </source>
</evidence>
<keyword evidence="9" id="KW-1185">Reference proteome</keyword>
<dbReference type="FunFam" id="3.20.20.70:FF:000044">
    <property type="entry name" value="Deoxyribose-phosphate aldolase"/>
    <property type="match status" value="1"/>
</dbReference>
<dbReference type="SUPFAM" id="SSF51569">
    <property type="entry name" value="Aldolase"/>
    <property type="match status" value="1"/>
</dbReference>
<dbReference type="InterPro" id="IPR013785">
    <property type="entry name" value="Aldolase_TIM"/>
</dbReference>
<evidence type="ECO:0000256" key="1">
    <source>
        <dbReference type="ARBA" id="ARBA00010936"/>
    </source>
</evidence>
<evidence type="ECO:0000256" key="5">
    <source>
        <dbReference type="ARBA" id="ARBA00048791"/>
    </source>
</evidence>
<dbReference type="InterPro" id="IPR002915">
    <property type="entry name" value="DeoC/FbaB/LacD_aldolase"/>
</dbReference>
<evidence type="ECO:0000256" key="6">
    <source>
        <dbReference type="ARBA" id="ARBA00056337"/>
    </source>
</evidence>
<comment type="subcellular location">
    <subcellularLocation>
        <location evidence="7">Cytoplasm</location>
    </subcellularLocation>
</comment>
<dbReference type="EMBL" id="LGTO01000007">
    <property type="protein sequence ID" value="KNE19427.1"/>
    <property type="molecule type" value="Genomic_DNA"/>
</dbReference>
<dbReference type="GO" id="GO:0005737">
    <property type="term" value="C:cytoplasm"/>
    <property type="evidence" value="ECO:0007669"/>
    <property type="project" value="UniProtKB-SubCell"/>
</dbReference>
<comment type="function">
    <text evidence="6 7">Catalyzes a reversible aldol reaction between acetaldehyde and D-glyceraldehyde 3-phosphate to generate 2-deoxy-D-ribose 5-phosphate.</text>
</comment>
<dbReference type="Proteomes" id="UP000036780">
    <property type="component" value="Unassembled WGS sequence"/>
</dbReference>
<dbReference type="RefSeq" id="WP_050351959.1">
    <property type="nucleotide sequence ID" value="NZ_CP073011.1"/>
</dbReference>
<dbReference type="PATRIC" id="fig|1473.5.peg.1208"/>
<name>A0A0L0QLF8_VIRPA</name>
<proteinExistence type="inferred from homology"/>
<dbReference type="PANTHER" id="PTHR10889:SF1">
    <property type="entry name" value="DEOXYRIBOSE-PHOSPHATE ALDOLASE"/>
    <property type="match status" value="1"/>
</dbReference>
<dbReference type="HAMAP" id="MF_00114">
    <property type="entry name" value="DeoC_type1"/>
    <property type="match status" value="1"/>
</dbReference>
<gene>
    <name evidence="7" type="primary">deoC</name>
    <name evidence="8" type="ORF">AFK71_13085</name>
</gene>
<dbReference type="GO" id="GO:0016052">
    <property type="term" value="P:carbohydrate catabolic process"/>
    <property type="evidence" value="ECO:0007669"/>
    <property type="project" value="TreeGrafter"/>
</dbReference>
<dbReference type="Pfam" id="PF01791">
    <property type="entry name" value="DeoC"/>
    <property type="match status" value="1"/>
</dbReference>
<dbReference type="GO" id="GO:0009264">
    <property type="term" value="P:deoxyribonucleotide catabolic process"/>
    <property type="evidence" value="ECO:0007669"/>
    <property type="project" value="UniProtKB-UniRule"/>
</dbReference>
<comment type="catalytic activity">
    <reaction evidence="5 7">
        <text>2-deoxy-D-ribose 5-phosphate = D-glyceraldehyde 3-phosphate + acetaldehyde</text>
        <dbReference type="Rhea" id="RHEA:12821"/>
        <dbReference type="ChEBI" id="CHEBI:15343"/>
        <dbReference type="ChEBI" id="CHEBI:59776"/>
        <dbReference type="ChEBI" id="CHEBI:62877"/>
        <dbReference type="EC" id="4.1.2.4"/>
    </reaction>
</comment>
<keyword evidence="3 7" id="KW-0456">Lyase</keyword>
<dbReference type="GO" id="GO:0004139">
    <property type="term" value="F:deoxyribose-phosphate aldolase activity"/>
    <property type="evidence" value="ECO:0007669"/>
    <property type="project" value="UniProtKB-UniRule"/>
</dbReference>
<dbReference type="EC" id="4.1.2.4" evidence="7"/>
<evidence type="ECO:0000256" key="4">
    <source>
        <dbReference type="ARBA" id="ARBA00023270"/>
    </source>
</evidence>
<dbReference type="InterPro" id="IPR011343">
    <property type="entry name" value="DeoC"/>
</dbReference>
<comment type="pathway">
    <text evidence="7">Carbohydrate degradation; 2-deoxy-D-ribose 1-phosphate degradation; D-glyceraldehyde 3-phosphate and acetaldehyde from 2-deoxy-alpha-D-ribose 1-phosphate: step 2/2.</text>
</comment>
<feature type="active site" description="Schiff-base intermediate with acetaldehyde" evidence="7">
    <location>
        <position position="154"/>
    </location>
</feature>
<comment type="caution">
    <text evidence="8">The sequence shown here is derived from an EMBL/GenBank/DDBJ whole genome shotgun (WGS) entry which is preliminary data.</text>
</comment>
<keyword evidence="4 7" id="KW-0704">Schiff base</keyword>
<organism evidence="8 9">
    <name type="scientific">Virgibacillus pantothenticus</name>
    <dbReference type="NCBI Taxonomy" id="1473"/>
    <lineage>
        <taxon>Bacteria</taxon>
        <taxon>Bacillati</taxon>
        <taxon>Bacillota</taxon>
        <taxon>Bacilli</taxon>
        <taxon>Bacillales</taxon>
        <taxon>Bacillaceae</taxon>
        <taxon>Virgibacillus</taxon>
    </lineage>
</organism>
<dbReference type="GO" id="GO:0006018">
    <property type="term" value="P:2-deoxyribose 1-phosphate catabolic process"/>
    <property type="evidence" value="ECO:0007669"/>
    <property type="project" value="UniProtKB-UniRule"/>
</dbReference>
<dbReference type="SMART" id="SM01133">
    <property type="entry name" value="DeoC"/>
    <property type="match status" value="1"/>
</dbReference>
<dbReference type="InterPro" id="IPR028581">
    <property type="entry name" value="DeoC_typeI"/>
</dbReference>
<dbReference type="Gene3D" id="3.20.20.70">
    <property type="entry name" value="Aldolase class I"/>
    <property type="match status" value="1"/>
</dbReference>
<dbReference type="OrthoDB" id="9778711at2"/>
<feature type="active site" description="Proton donor/acceptor" evidence="7">
    <location>
        <position position="183"/>
    </location>
</feature>
<dbReference type="GeneID" id="66871574"/>
<dbReference type="NCBIfam" id="TIGR00126">
    <property type="entry name" value="deoC"/>
    <property type="match status" value="1"/>
</dbReference>
<feature type="active site" description="Proton donor/acceptor" evidence="7">
    <location>
        <position position="92"/>
    </location>
</feature>
<evidence type="ECO:0000313" key="9">
    <source>
        <dbReference type="Proteomes" id="UP000036780"/>
    </source>
</evidence>
<evidence type="ECO:0000256" key="3">
    <source>
        <dbReference type="ARBA" id="ARBA00023239"/>
    </source>
</evidence>
<dbReference type="PIRSF" id="PIRSF001357">
    <property type="entry name" value="DeoC"/>
    <property type="match status" value="1"/>
</dbReference>
<dbReference type="PANTHER" id="PTHR10889">
    <property type="entry name" value="DEOXYRIBOSE-PHOSPHATE ALDOLASE"/>
    <property type="match status" value="1"/>
</dbReference>
<dbReference type="UniPathway" id="UPA00002">
    <property type="reaction ID" value="UER00468"/>
</dbReference>
<dbReference type="CDD" id="cd00959">
    <property type="entry name" value="DeoC"/>
    <property type="match status" value="1"/>
</dbReference>